<dbReference type="InterPro" id="IPR058245">
    <property type="entry name" value="NreC/VraR/RcsB-like_REC"/>
</dbReference>
<dbReference type="SUPFAM" id="SSF52172">
    <property type="entry name" value="CheY-like"/>
    <property type="match status" value="1"/>
</dbReference>
<dbReference type="SUPFAM" id="SSF46689">
    <property type="entry name" value="Homeodomain-like"/>
    <property type="match status" value="1"/>
</dbReference>
<proteinExistence type="predicted"/>
<dbReference type="PROSITE" id="PS00688">
    <property type="entry name" value="SIGMA54_INTERACT_3"/>
    <property type="match status" value="1"/>
</dbReference>
<dbReference type="PRINTS" id="PR01590">
    <property type="entry name" value="HTHFIS"/>
</dbReference>
<dbReference type="PANTHER" id="PTHR32071">
    <property type="entry name" value="TRANSCRIPTIONAL REGULATORY PROTEIN"/>
    <property type="match status" value="1"/>
</dbReference>
<dbReference type="GO" id="GO:0006355">
    <property type="term" value="P:regulation of DNA-templated transcription"/>
    <property type="evidence" value="ECO:0007669"/>
    <property type="project" value="InterPro"/>
</dbReference>
<dbReference type="SUPFAM" id="SSF52540">
    <property type="entry name" value="P-loop containing nucleoside triphosphate hydrolases"/>
    <property type="match status" value="1"/>
</dbReference>
<dbReference type="AlphaFoldDB" id="A0AA38XSY6"/>
<dbReference type="Gene3D" id="3.40.50.2300">
    <property type="match status" value="1"/>
</dbReference>
<dbReference type="GO" id="GO:0043565">
    <property type="term" value="F:sequence-specific DNA binding"/>
    <property type="evidence" value="ECO:0007669"/>
    <property type="project" value="InterPro"/>
</dbReference>
<comment type="caution">
    <text evidence="9">The sequence shown here is derived from an EMBL/GenBank/DDBJ whole genome shotgun (WGS) entry which is preliminary data.</text>
</comment>
<name>A0AA38XSY6_9EURO</name>
<dbReference type="Pfam" id="PF06490">
    <property type="entry name" value="FleQ"/>
    <property type="match status" value="1"/>
</dbReference>
<dbReference type="InterPro" id="IPR025943">
    <property type="entry name" value="Sigma_54_int_dom_ATP-bd_2"/>
</dbReference>
<evidence type="ECO:0008006" key="10">
    <source>
        <dbReference type="Google" id="ProtNLM"/>
    </source>
</evidence>
<accession>A0AA38XSY6</accession>
<dbReference type="PROSITE" id="PS00676">
    <property type="entry name" value="SIGMA54_INTERACT_2"/>
    <property type="match status" value="1"/>
</dbReference>
<dbReference type="InterPro" id="IPR009057">
    <property type="entry name" value="Homeodomain-like_sf"/>
</dbReference>
<evidence type="ECO:0000256" key="5">
    <source>
        <dbReference type="ARBA" id="ARBA00023163"/>
    </source>
</evidence>
<dbReference type="PROSITE" id="PS50110">
    <property type="entry name" value="RESPONSE_REGULATORY"/>
    <property type="match status" value="1"/>
</dbReference>
<keyword evidence="1" id="KW-0547">Nucleotide-binding</keyword>
<dbReference type="GO" id="GO:0005524">
    <property type="term" value="F:ATP binding"/>
    <property type="evidence" value="ECO:0007669"/>
    <property type="project" value="UniProtKB-KW"/>
</dbReference>
<evidence type="ECO:0000256" key="4">
    <source>
        <dbReference type="ARBA" id="ARBA00023125"/>
    </source>
</evidence>
<evidence type="ECO:0000259" key="8">
    <source>
        <dbReference type="PROSITE" id="PS50110"/>
    </source>
</evidence>
<dbReference type="InterPro" id="IPR002197">
    <property type="entry name" value="HTH_Fis"/>
</dbReference>
<evidence type="ECO:0000313" key="9">
    <source>
        <dbReference type="EMBL" id="KAJ9620773.1"/>
    </source>
</evidence>
<keyword evidence="2" id="KW-0067">ATP-binding</keyword>
<dbReference type="PROSITE" id="PS50045">
    <property type="entry name" value="SIGMA54_INTERACT_4"/>
    <property type="match status" value="1"/>
</dbReference>
<dbReference type="PROSITE" id="PS00675">
    <property type="entry name" value="SIGMA54_INTERACT_1"/>
    <property type="match status" value="1"/>
</dbReference>
<dbReference type="FunFam" id="3.40.50.300:FF:000006">
    <property type="entry name" value="DNA-binding transcriptional regulator NtrC"/>
    <property type="match status" value="1"/>
</dbReference>
<dbReference type="InterPro" id="IPR010518">
    <property type="entry name" value="FleQ"/>
</dbReference>
<reference evidence="9" key="1">
    <citation type="submission" date="2022-10" db="EMBL/GenBank/DDBJ databases">
        <title>Culturing micro-colonial fungi from biological soil crusts in the Mojave desert and describing Neophaeococcomyces mojavensis, and introducing the new genera and species Taxawa tesnikishii.</title>
        <authorList>
            <person name="Kurbessoian T."/>
            <person name="Stajich J.E."/>
        </authorList>
    </citation>
    <scope>NUCLEOTIDE SEQUENCE</scope>
    <source>
        <strain evidence="9">TK_35</strain>
    </source>
</reference>
<dbReference type="EMBL" id="JAPDRN010000119">
    <property type="protein sequence ID" value="KAJ9620773.1"/>
    <property type="molecule type" value="Genomic_DNA"/>
</dbReference>
<dbReference type="Pfam" id="PF00072">
    <property type="entry name" value="Response_reg"/>
    <property type="match status" value="1"/>
</dbReference>
<evidence type="ECO:0000259" key="7">
    <source>
        <dbReference type="PROSITE" id="PS50045"/>
    </source>
</evidence>
<organism evidence="9">
    <name type="scientific">Knufia peltigerae</name>
    <dbReference type="NCBI Taxonomy" id="1002370"/>
    <lineage>
        <taxon>Eukaryota</taxon>
        <taxon>Fungi</taxon>
        <taxon>Dikarya</taxon>
        <taxon>Ascomycota</taxon>
        <taxon>Pezizomycotina</taxon>
        <taxon>Eurotiomycetes</taxon>
        <taxon>Chaetothyriomycetidae</taxon>
        <taxon>Chaetothyriales</taxon>
        <taxon>Trichomeriaceae</taxon>
        <taxon>Knufia</taxon>
    </lineage>
</organism>
<dbReference type="InterPro" id="IPR025662">
    <property type="entry name" value="Sigma_54_int_dom_ATP-bd_1"/>
</dbReference>
<dbReference type="InterPro" id="IPR001789">
    <property type="entry name" value="Sig_transdc_resp-reg_receiver"/>
</dbReference>
<dbReference type="Gene3D" id="1.10.10.60">
    <property type="entry name" value="Homeodomain-like"/>
    <property type="match status" value="1"/>
</dbReference>
<dbReference type="Gene3D" id="3.40.50.300">
    <property type="entry name" value="P-loop containing nucleotide triphosphate hydrolases"/>
    <property type="match status" value="1"/>
</dbReference>
<sequence>MLDMNKLTVLLVDDHEGFINAAMRHFRKIDWLQIVGSAGNGLEAIERSESLRPQVVLMDLAMPEMGGLQATRLIKSQDDAPYIVIASHFDDVEHREHALRAGADNFGGSVVSESRILVLDNDAVRAERTVALLEFMDFNPRWVSDATDFDLARQRQNDWMAVIVGNLDDSAASTALYAWLGGSSLPPPVLLADGDATAFAQRHGLHEANIWPLEAPLRHAQMEALLRRASLKRLDAEHQAGAVQDQGPTGNGPAVSALRTMIEQVAAFDTTVLVLGESGTGKEVVSRSIHQRSPRRDGPFVAINCGAIPAELLESELFGHEKGAFTGALTARKGRFEMAEGGTLLLDEIGDMSLPMQVKLLRVLQERSFERVGGNQTIRCNVRVIAATHRDLESRIADGKFREDLFYRLNVFPIDVPALRERREDLPALVETIATQLARTGRGEVRFTPEALQALAGYEWPGNVRELTNLVERLAVLHPGGSVRVQDLPARYRGDAALAAVAVAAAPPVVASEERLDLRSFSFHTPGSGNQPSLEHGIAVNRAAAPAALPDDGLDLRNHMANIELGLINEALERTQGVVAHAAQLLGLRRTTLVEKLRKYGIEREPAELAS</sequence>
<dbReference type="InterPro" id="IPR002078">
    <property type="entry name" value="Sigma_54_int"/>
</dbReference>
<dbReference type="InterPro" id="IPR027417">
    <property type="entry name" value="P-loop_NTPase"/>
</dbReference>
<gene>
    <name evidence="9" type="ORF">H2204_012083</name>
</gene>
<dbReference type="Pfam" id="PF02954">
    <property type="entry name" value="HTH_8"/>
    <property type="match status" value="1"/>
</dbReference>
<feature type="domain" description="Sigma-54 factor interaction" evidence="7">
    <location>
        <begin position="248"/>
        <end position="476"/>
    </location>
</feature>
<dbReference type="InterPro" id="IPR011006">
    <property type="entry name" value="CheY-like_superfamily"/>
</dbReference>
<keyword evidence="4" id="KW-0238">DNA-binding</keyword>
<dbReference type="Pfam" id="PF25601">
    <property type="entry name" value="AAA_lid_14"/>
    <property type="match status" value="1"/>
</dbReference>
<feature type="modified residue" description="4-aspartylphosphate" evidence="6">
    <location>
        <position position="59"/>
    </location>
</feature>
<dbReference type="GO" id="GO:0000160">
    <property type="term" value="P:phosphorelay signal transduction system"/>
    <property type="evidence" value="ECO:0007669"/>
    <property type="project" value="InterPro"/>
</dbReference>
<protein>
    <recommendedName>
        <fullName evidence="10">Sigma-54-dependent Fis family transcriptional regulator</fullName>
    </recommendedName>
</protein>
<dbReference type="PANTHER" id="PTHR32071:SF117">
    <property type="entry name" value="PTS-DEPENDENT DIHYDROXYACETONE KINASE OPERON REGULATORY PROTEIN-RELATED"/>
    <property type="match status" value="1"/>
</dbReference>
<dbReference type="SMART" id="SM00382">
    <property type="entry name" value="AAA"/>
    <property type="match status" value="1"/>
</dbReference>
<feature type="domain" description="Response regulatory" evidence="8">
    <location>
        <begin position="8"/>
        <end position="124"/>
    </location>
</feature>
<evidence type="ECO:0000256" key="1">
    <source>
        <dbReference type="ARBA" id="ARBA00022741"/>
    </source>
</evidence>
<dbReference type="Gene3D" id="1.10.8.60">
    <property type="match status" value="1"/>
</dbReference>
<dbReference type="CDD" id="cd00009">
    <property type="entry name" value="AAA"/>
    <property type="match status" value="1"/>
</dbReference>
<keyword evidence="6" id="KW-0597">Phosphoprotein</keyword>
<dbReference type="CDD" id="cd17535">
    <property type="entry name" value="REC_NarL-like"/>
    <property type="match status" value="1"/>
</dbReference>
<dbReference type="Pfam" id="PF00158">
    <property type="entry name" value="Sigma54_activat"/>
    <property type="match status" value="1"/>
</dbReference>
<dbReference type="SMART" id="SM00448">
    <property type="entry name" value="REC"/>
    <property type="match status" value="1"/>
</dbReference>
<evidence type="ECO:0000256" key="3">
    <source>
        <dbReference type="ARBA" id="ARBA00023015"/>
    </source>
</evidence>
<evidence type="ECO:0000256" key="6">
    <source>
        <dbReference type="PROSITE-ProRule" id="PRU00169"/>
    </source>
</evidence>
<evidence type="ECO:0000256" key="2">
    <source>
        <dbReference type="ARBA" id="ARBA00022840"/>
    </source>
</evidence>
<keyword evidence="3" id="KW-0805">Transcription regulation</keyword>
<dbReference type="InterPro" id="IPR025944">
    <property type="entry name" value="Sigma_54_int_dom_CS"/>
</dbReference>
<keyword evidence="5" id="KW-0804">Transcription</keyword>
<dbReference type="InterPro" id="IPR058031">
    <property type="entry name" value="AAA_lid_NorR"/>
</dbReference>
<dbReference type="InterPro" id="IPR003593">
    <property type="entry name" value="AAA+_ATPase"/>
</dbReference>